<evidence type="ECO:0000259" key="1">
    <source>
        <dbReference type="Pfam" id="PF08421"/>
    </source>
</evidence>
<dbReference type="EMBL" id="PCWQ01000007">
    <property type="protein sequence ID" value="PIR06986.1"/>
    <property type="molecule type" value="Genomic_DNA"/>
</dbReference>
<dbReference type="Gene3D" id="6.20.50.110">
    <property type="entry name" value="Methyltransferase, zinc-binding domain"/>
    <property type="match status" value="1"/>
</dbReference>
<protein>
    <recommendedName>
        <fullName evidence="1">Methyltransferase putative zinc binding domain-containing protein</fullName>
    </recommendedName>
</protein>
<evidence type="ECO:0000313" key="2">
    <source>
        <dbReference type="EMBL" id="PIR06986.1"/>
    </source>
</evidence>
<name>A0A2H0NFY3_9BACT</name>
<dbReference type="InterPro" id="IPR013630">
    <property type="entry name" value="Methyltransf_Zn-bd_dom_put"/>
</dbReference>
<accession>A0A2H0NFY3</accession>
<evidence type="ECO:0000313" key="3">
    <source>
        <dbReference type="Proteomes" id="UP000230564"/>
    </source>
</evidence>
<dbReference type="AlphaFoldDB" id="A0A2H0NFY3"/>
<gene>
    <name evidence="2" type="ORF">COV55_01000</name>
</gene>
<organism evidence="2 3">
    <name type="scientific">Candidatus Komeilibacteria bacterium CG11_big_fil_rev_8_21_14_0_20_36_20</name>
    <dbReference type="NCBI Taxonomy" id="1974477"/>
    <lineage>
        <taxon>Bacteria</taxon>
        <taxon>Candidatus Komeiliibacteriota</taxon>
    </lineage>
</organism>
<dbReference type="InterPro" id="IPR038576">
    <property type="entry name" value="Methyltransf_Zn-bd_dom_put_sf"/>
</dbReference>
<feature type="domain" description="Methyltransferase putative zinc binding" evidence="1">
    <location>
        <begin position="10"/>
        <end position="36"/>
    </location>
</feature>
<comment type="caution">
    <text evidence="2">The sequence shown here is derived from an EMBL/GenBank/DDBJ whole genome shotgun (WGS) entry which is preliminary data.</text>
</comment>
<dbReference type="Pfam" id="PF08421">
    <property type="entry name" value="Methyltransf_13"/>
    <property type="match status" value="1"/>
</dbReference>
<dbReference type="Proteomes" id="UP000230564">
    <property type="component" value="Unassembled WGS sequence"/>
</dbReference>
<proteinExistence type="predicted"/>
<reference evidence="2 3" key="1">
    <citation type="submission" date="2017-09" db="EMBL/GenBank/DDBJ databases">
        <title>Depth-based differentiation of microbial function through sediment-hosted aquifers and enrichment of novel symbionts in the deep terrestrial subsurface.</title>
        <authorList>
            <person name="Probst A.J."/>
            <person name="Ladd B."/>
            <person name="Jarett J.K."/>
            <person name="Geller-Mcgrath D.E."/>
            <person name="Sieber C.M."/>
            <person name="Emerson J.B."/>
            <person name="Anantharaman K."/>
            <person name="Thomas B.C."/>
            <person name="Malmstrom R."/>
            <person name="Stieglmeier M."/>
            <person name="Klingl A."/>
            <person name="Woyke T."/>
            <person name="Ryan C.M."/>
            <person name="Banfield J.F."/>
        </authorList>
    </citation>
    <scope>NUCLEOTIDE SEQUENCE [LARGE SCALE GENOMIC DNA]</scope>
    <source>
        <strain evidence="2">CG11_big_fil_rev_8_21_14_0_20_36_20</strain>
    </source>
</reference>
<sequence>MRNYIHKDDCRICGSKDLVKILDLGQTPLANGFLTAG</sequence>